<sequence length="238" mass="27011">MKSGFVCGMTVNENNELILADSKGSDRILVYDDNDNYKYQIDTKHRPWDIALIPGKNLGVLTSEQEEVLQFVDFDKKKIFRIVSVKESNQGGVAATNKNIYVGTKGNITILDLEGRFIRSMKFQNEKVAPWFISLDKTGNIFYTTTKLLGCIRSDGAEVYTYSTPDNDNLWKLAVDNHGYVYVAVNKKGIYRLKPDGTFMDIVVNDERISFVLGICFNNKFTKMVLSQGHMVSVFNQK</sequence>
<dbReference type="Gene3D" id="2.120.10.30">
    <property type="entry name" value="TolB, C-terminal domain"/>
    <property type="match status" value="1"/>
</dbReference>
<dbReference type="AlphaFoldDB" id="A0A6J8E5C9"/>
<protein>
    <submittedName>
        <fullName evidence="1">Uncharacterized protein</fullName>
    </submittedName>
</protein>
<dbReference type="OrthoDB" id="10368429at2759"/>
<dbReference type="Proteomes" id="UP000507470">
    <property type="component" value="Unassembled WGS sequence"/>
</dbReference>
<accession>A0A6J8E5C9</accession>
<evidence type="ECO:0000313" key="1">
    <source>
        <dbReference type="EMBL" id="CAC5415296.1"/>
    </source>
</evidence>
<dbReference type="PANTHER" id="PTHR24104:SF25">
    <property type="entry name" value="PROTEIN LIN-41"/>
    <property type="match status" value="1"/>
</dbReference>
<dbReference type="GO" id="GO:0008270">
    <property type="term" value="F:zinc ion binding"/>
    <property type="evidence" value="ECO:0007669"/>
    <property type="project" value="UniProtKB-KW"/>
</dbReference>
<organism evidence="1 2">
    <name type="scientific">Mytilus coruscus</name>
    <name type="common">Sea mussel</name>
    <dbReference type="NCBI Taxonomy" id="42192"/>
    <lineage>
        <taxon>Eukaryota</taxon>
        <taxon>Metazoa</taxon>
        <taxon>Spiralia</taxon>
        <taxon>Lophotrochozoa</taxon>
        <taxon>Mollusca</taxon>
        <taxon>Bivalvia</taxon>
        <taxon>Autobranchia</taxon>
        <taxon>Pteriomorphia</taxon>
        <taxon>Mytilida</taxon>
        <taxon>Mytiloidea</taxon>
        <taxon>Mytilidae</taxon>
        <taxon>Mytilinae</taxon>
        <taxon>Mytilus</taxon>
    </lineage>
</organism>
<dbReference type="SUPFAM" id="SSF63829">
    <property type="entry name" value="Calcium-dependent phosphotriesterase"/>
    <property type="match status" value="1"/>
</dbReference>
<dbReference type="InterPro" id="IPR011042">
    <property type="entry name" value="6-blade_b-propeller_TolB-like"/>
</dbReference>
<dbReference type="PANTHER" id="PTHR24104">
    <property type="entry name" value="E3 UBIQUITIN-PROTEIN LIGASE NHLRC1-RELATED"/>
    <property type="match status" value="1"/>
</dbReference>
<gene>
    <name evidence="1" type="ORF">MCOR_48000</name>
</gene>
<evidence type="ECO:0000313" key="2">
    <source>
        <dbReference type="Proteomes" id="UP000507470"/>
    </source>
</evidence>
<dbReference type="GO" id="GO:0043161">
    <property type="term" value="P:proteasome-mediated ubiquitin-dependent protein catabolic process"/>
    <property type="evidence" value="ECO:0007669"/>
    <property type="project" value="TreeGrafter"/>
</dbReference>
<dbReference type="EMBL" id="CACVKT020008399">
    <property type="protein sequence ID" value="CAC5415296.1"/>
    <property type="molecule type" value="Genomic_DNA"/>
</dbReference>
<dbReference type="GO" id="GO:0000209">
    <property type="term" value="P:protein polyubiquitination"/>
    <property type="evidence" value="ECO:0007669"/>
    <property type="project" value="TreeGrafter"/>
</dbReference>
<proteinExistence type="predicted"/>
<reference evidence="1 2" key="1">
    <citation type="submission" date="2020-06" db="EMBL/GenBank/DDBJ databases">
        <authorList>
            <person name="Li R."/>
            <person name="Bekaert M."/>
        </authorList>
    </citation>
    <scope>NUCLEOTIDE SEQUENCE [LARGE SCALE GENOMIC DNA]</scope>
    <source>
        <strain evidence="2">wild</strain>
    </source>
</reference>
<dbReference type="InterPro" id="IPR050952">
    <property type="entry name" value="TRIM-NHL_E3_ligases"/>
</dbReference>
<name>A0A6J8E5C9_MYTCO</name>
<keyword evidence="2" id="KW-1185">Reference proteome</keyword>
<dbReference type="GO" id="GO:0061630">
    <property type="term" value="F:ubiquitin protein ligase activity"/>
    <property type="evidence" value="ECO:0007669"/>
    <property type="project" value="TreeGrafter"/>
</dbReference>